<dbReference type="EnsemblFungi" id="PTTG_02096-t43_1">
    <property type="protein sequence ID" value="PTTG_02096-t43_1-p1"/>
    <property type="gene ID" value="PTTG_02096"/>
</dbReference>
<evidence type="ECO:0000313" key="3">
    <source>
        <dbReference type="EnsemblFungi" id="PTTG_02096-t43_1-p1"/>
    </source>
</evidence>
<feature type="region of interest" description="Disordered" evidence="1">
    <location>
        <begin position="53"/>
        <end position="79"/>
    </location>
</feature>
<gene>
    <name evidence="2" type="ORF">PTTG_02096</name>
</gene>
<name>A0A180G4V4_PUCT1</name>
<reference evidence="2" key="1">
    <citation type="submission" date="2009-11" db="EMBL/GenBank/DDBJ databases">
        <authorList>
            <consortium name="The Broad Institute Genome Sequencing Platform"/>
            <person name="Ward D."/>
            <person name="Feldgarden M."/>
            <person name="Earl A."/>
            <person name="Young S.K."/>
            <person name="Zeng Q."/>
            <person name="Koehrsen M."/>
            <person name="Alvarado L."/>
            <person name="Berlin A."/>
            <person name="Bochicchio J."/>
            <person name="Borenstein D."/>
            <person name="Chapman S.B."/>
            <person name="Chen Z."/>
            <person name="Engels R."/>
            <person name="Freedman E."/>
            <person name="Gellesch M."/>
            <person name="Goldberg J."/>
            <person name="Griggs A."/>
            <person name="Gujja S."/>
            <person name="Heilman E."/>
            <person name="Heiman D."/>
            <person name="Hepburn T."/>
            <person name="Howarth C."/>
            <person name="Jen D."/>
            <person name="Larson L."/>
            <person name="Lewis B."/>
            <person name="Mehta T."/>
            <person name="Park D."/>
            <person name="Pearson M."/>
            <person name="Roberts A."/>
            <person name="Saif S."/>
            <person name="Shea T."/>
            <person name="Shenoy N."/>
            <person name="Sisk P."/>
            <person name="Stolte C."/>
            <person name="Sykes S."/>
            <person name="Thomson T."/>
            <person name="Walk T."/>
            <person name="White J."/>
            <person name="Yandava C."/>
            <person name="Izard J."/>
            <person name="Baranova O.V."/>
            <person name="Blanton J.M."/>
            <person name="Tanner A.C."/>
            <person name="Dewhirst F.E."/>
            <person name="Haas B."/>
            <person name="Nusbaum C."/>
            <person name="Birren B."/>
        </authorList>
    </citation>
    <scope>NUCLEOTIDE SEQUENCE [LARGE SCALE GENOMIC DNA]</scope>
    <source>
        <strain evidence="2">1-1 BBBD Race 1</strain>
    </source>
</reference>
<dbReference type="Proteomes" id="UP000005240">
    <property type="component" value="Unassembled WGS sequence"/>
</dbReference>
<keyword evidence="4" id="KW-1185">Reference proteome</keyword>
<accession>A0A180G4V4</accession>
<protein>
    <submittedName>
        <fullName evidence="2 3">Uncharacterized protein</fullName>
    </submittedName>
</protein>
<feature type="region of interest" description="Disordered" evidence="1">
    <location>
        <begin position="316"/>
        <end position="348"/>
    </location>
</feature>
<reference evidence="2" key="2">
    <citation type="submission" date="2016-05" db="EMBL/GenBank/DDBJ databases">
        <title>Comparative analysis highlights variable genome content of wheat rusts and divergence of the mating loci.</title>
        <authorList>
            <person name="Cuomo C.A."/>
            <person name="Bakkeren G."/>
            <person name="Szabo L."/>
            <person name="Khalil H."/>
            <person name="Joly D."/>
            <person name="Goldberg J."/>
            <person name="Young S."/>
            <person name="Zeng Q."/>
            <person name="Fellers J."/>
        </authorList>
    </citation>
    <scope>NUCLEOTIDE SEQUENCE [LARGE SCALE GENOMIC DNA]</scope>
    <source>
        <strain evidence="2">1-1 BBBD Race 1</strain>
    </source>
</reference>
<reference evidence="3" key="4">
    <citation type="submission" date="2025-05" db="UniProtKB">
        <authorList>
            <consortium name="EnsemblFungi"/>
        </authorList>
    </citation>
    <scope>IDENTIFICATION</scope>
    <source>
        <strain evidence="3">isolate 1-1 / race 1 (BBBD)</strain>
    </source>
</reference>
<sequence length="348" mass="38106">MSSLSPIFSPRYIWLGMSIVLLTFPPFRVATAVRPVDFELRLAVKPTSHPRSAPVVVAPDGRFPSPTAAHQGQSSMDARLEQDKDLLSLRLGPRKNTVASSHQPPPNRPYDARLFSQHPGFGPGPSTVPEVTARATAAQYAPVNRGKEAMDPPLDPRKDVFELSLGPSKIPVSSHETQTKPPVGFKTGPSVETVKFALNNVRRPGLNPAPYHFQHMPPQLMNGIHLQPGPQSQQARHGTLVNSHQIIHGGPRSAAVNHRIQPAAPNPFYRQGPPTGNPHAVDVQQPSQLQRIARSVSRLQECRKRRAQVEKANNTILPRKRTKTKALIIPNPPAPELQRPLPDAKSSS</sequence>
<dbReference type="VEuPathDB" id="FungiDB:PTTG_02096"/>
<proteinExistence type="predicted"/>
<evidence type="ECO:0000313" key="2">
    <source>
        <dbReference type="EMBL" id="OAV87462.1"/>
    </source>
</evidence>
<reference evidence="3 4" key="3">
    <citation type="journal article" date="2017" name="G3 (Bethesda)">
        <title>Comparative analysis highlights variable genome content of wheat rusts and divergence of the mating loci.</title>
        <authorList>
            <person name="Cuomo C.A."/>
            <person name="Bakkeren G."/>
            <person name="Khalil H.B."/>
            <person name="Panwar V."/>
            <person name="Joly D."/>
            <person name="Linning R."/>
            <person name="Sakthikumar S."/>
            <person name="Song X."/>
            <person name="Adiconis X."/>
            <person name="Fan L."/>
            <person name="Goldberg J.M."/>
            <person name="Levin J.Z."/>
            <person name="Young S."/>
            <person name="Zeng Q."/>
            <person name="Anikster Y."/>
            <person name="Bruce M."/>
            <person name="Wang M."/>
            <person name="Yin C."/>
            <person name="McCallum B."/>
            <person name="Szabo L.J."/>
            <person name="Hulbert S."/>
            <person name="Chen X."/>
            <person name="Fellers J.P."/>
        </authorList>
    </citation>
    <scope>NUCLEOTIDE SEQUENCE</scope>
    <source>
        <strain evidence="4">Isolate 1-1 / race 1 (BBBD)</strain>
        <strain evidence="3">isolate 1-1 / race 1 (BBBD)</strain>
    </source>
</reference>
<feature type="region of interest" description="Disordered" evidence="1">
    <location>
        <begin position="167"/>
        <end position="188"/>
    </location>
</feature>
<organism evidence="2">
    <name type="scientific">Puccinia triticina (isolate 1-1 / race 1 (BBBD))</name>
    <name type="common">Brown leaf rust fungus</name>
    <dbReference type="NCBI Taxonomy" id="630390"/>
    <lineage>
        <taxon>Eukaryota</taxon>
        <taxon>Fungi</taxon>
        <taxon>Dikarya</taxon>
        <taxon>Basidiomycota</taxon>
        <taxon>Pucciniomycotina</taxon>
        <taxon>Pucciniomycetes</taxon>
        <taxon>Pucciniales</taxon>
        <taxon>Pucciniaceae</taxon>
        <taxon>Puccinia</taxon>
    </lineage>
</organism>
<evidence type="ECO:0000256" key="1">
    <source>
        <dbReference type="SAM" id="MobiDB-lite"/>
    </source>
</evidence>
<dbReference type="AlphaFoldDB" id="A0A180G4V4"/>
<evidence type="ECO:0000313" key="4">
    <source>
        <dbReference type="Proteomes" id="UP000005240"/>
    </source>
</evidence>
<dbReference type="EMBL" id="ADAS02000393">
    <property type="protein sequence ID" value="OAV87462.1"/>
    <property type="molecule type" value="Genomic_DNA"/>
</dbReference>